<organism evidence="3 4">
    <name type="scientific">Acetoanaerobium noterae</name>
    <dbReference type="NCBI Taxonomy" id="745369"/>
    <lineage>
        <taxon>Bacteria</taxon>
        <taxon>Bacillati</taxon>
        <taxon>Bacillota</taxon>
        <taxon>Clostridia</taxon>
        <taxon>Peptostreptococcales</taxon>
        <taxon>Filifactoraceae</taxon>
        <taxon>Acetoanaerobium</taxon>
    </lineage>
</organism>
<feature type="transmembrane region" description="Helical" evidence="2">
    <location>
        <begin position="7"/>
        <end position="28"/>
    </location>
</feature>
<dbReference type="EMBL" id="FUYN01000001">
    <property type="protein sequence ID" value="SKB28838.1"/>
    <property type="molecule type" value="Genomic_DNA"/>
</dbReference>
<dbReference type="Pfam" id="PF02325">
    <property type="entry name" value="CCB3_YggT"/>
    <property type="match status" value="1"/>
</dbReference>
<comment type="similarity">
    <text evidence="1">Belongs to the YggT family.</text>
</comment>
<feature type="transmembrane region" description="Helical" evidence="2">
    <location>
        <begin position="67"/>
        <end position="88"/>
    </location>
</feature>
<accession>A0A1T5A1I7</accession>
<dbReference type="GO" id="GO:0016020">
    <property type="term" value="C:membrane"/>
    <property type="evidence" value="ECO:0007669"/>
    <property type="project" value="InterPro"/>
</dbReference>
<evidence type="ECO:0000256" key="1">
    <source>
        <dbReference type="ARBA" id="ARBA00010894"/>
    </source>
</evidence>
<keyword evidence="2" id="KW-1133">Transmembrane helix</keyword>
<keyword evidence="2" id="KW-0472">Membrane</keyword>
<dbReference type="InterPro" id="IPR003425">
    <property type="entry name" value="CCB3/YggT"/>
</dbReference>
<keyword evidence="4" id="KW-1185">Reference proteome</keyword>
<evidence type="ECO:0000313" key="4">
    <source>
        <dbReference type="Proteomes" id="UP000243406"/>
    </source>
</evidence>
<dbReference type="PANTHER" id="PTHR33219:SF14">
    <property type="entry name" value="PROTEIN COFACTOR ASSEMBLY OF COMPLEX C SUBUNIT B CCB3, CHLOROPLASTIC-RELATED"/>
    <property type="match status" value="1"/>
</dbReference>
<evidence type="ECO:0000313" key="3">
    <source>
        <dbReference type="EMBL" id="SKB28838.1"/>
    </source>
</evidence>
<reference evidence="4" key="1">
    <citation type="submission" date="2017-02" db="EMBL/GenBank/DDBJ databases">
        <authorList>
            <person name="Varghese N."/>
            <person name="Submissions S."/>
        </authorList>
    </citation>
    <scope>NUCLEOTIDE SEQUENCE [LARGE SCALE GENOMIC DNA]</scope>
    <source>
        <strain evidence="4">ATCC 35199</strain>
    </source>
</reference>
<keyword evidence="2" id="KW-0812">Transmembrane</keyword>
<dbReference type="AlphaFoldDB" id="A0A1T5A1I7"/>
<dbReference type="RefSeq" id="WP_079588613.1">
    <property type="nucleotide sequence ID" value="NZ_CP154629.1"/>
</dbReference>
<sequence length="90" mass="10628">MWAIRTAVNYFFEIVQLLVLIRVILSWVPNVNMYSKPVKFIYNVTEPIMEPVREFTARYINLGPIDISPIIVLFLLSFVRNVILRLLFIL</sequence>
<name>A0A1T5A1I7_9FIRM</name>
<dbReference type="PANTHER" id="PTHR33219">
    <property type="entry name" value="YLMG HOMOLOG PROTEIN 2, CHLOROPLASTIC"/>
    <property type="match status" value="1"/>
</dbReference>
<evidence type="ECO:0000256" key="2">
    <source>
        <dbReference type="SAM" id="Phobius"/>
    </source>
</evidence>
<dbReference type="OrthoDB" id="283553at2"/>
<protein>
    <submittedName>
        <fullName evidence="3">YggT family protein</fullName>
    </submittedName>
</protein>
<proteinExistence type="inferred from homology"/>
<gene>
    <name evidence="3" type="ORF">SAMN02745120_0659</name>
</gene>
<dbReference type="Proteomes" id="UP000243406">
    <property type="component" value="Unassembled WGS sequence"/>
</dbReference>